<evidence type="ECO:0000313" key="6">
    <source>
        <dbReference type="EMBL" id="CEM17528.1"/>
    </source>
</evidence>
<dbReference type="GO" id="GO:0008276">
    <property type="term" value="F:protein methyltransferase activity"/>
    <property type="evidence" value="ECO:0007669"/>
    <property type="project" value="TreeGrafter"/>
</dbReference>
<gene>
    <name evidence="6" type="ORF">Cvel_18517</name>
</gene>
<dbReference type="PROSITE" id="PS00092">
    <property type="entry name" value="N6_MTASE"/>
    <property type="match status" value="1"/>
</dbReference>
<name>A0A0G4FS92_9ALVE</name>
<dbReference type="PANTHER" id="PTHR45875">
    <property type="entry name" value="METHYLTRANSFERASE N6AMT1"/>
    <property type="match status" value="1"/>
</dbReference>
<dbReference type="Gene3D" id="3.40.50.150">
    <property type="entry name" value="Vaccinia Virus protein VP39"/>
    <property type="match status" value="1"/>
</dbReference>
<dbReference type="PhylomeDB" id="A0A0G4FS92"/>
<dbReference type="AlphaFoldDB" id="A0A0G4FS92"/>
<evidence type="ECO:0000256" key="3">
    <source>
        <dbReference type="ARBA" id="ARBA00022679"/>
    </source>
</evidence>
<keyword evidence="4" id="KW-0949">S-adenosyl-L-methionine</keyword>
<dbReference type="GO" id="GO:0032259">
    <property type="term" value="P:methylation"/>
    <property type="evidence" value="ECO:0007669"/>
    <property type="project" value="UniProtKB-KW"/>
</dbReference>
<dbReference type="SUPFAM" id="SSF53335">
    <property type="entry name" value="S-adenosyl-L-methionine-dependent methyltransferases"/>
    <property type="match status" value="1"/>
</dbReference>
<dbReference type="GO" id="GO:0008757">
    <property type="term" value="F:S-adenosylmethionine-dependent methyltransferase activity"/>
    <property type="evidence" value="ECO:0007669"/>
    <property type="project" value="TreeGrafter"/>
</dbReference>
<evidence type="ECO:0000256" key="1">
    <source>
        <dbReference type="ARBA" id="ARBA00006149"/>
    </source>
</evidence>
<keyword evidence="3" id="KW-0808">Transferase</keyword>
<proteinExistence type="inferred from homology"/>
<sequence length="272" mass="29866">MSKLFPSMRHFSSSDYAFFYEPSDDTYLLVDALEAEFGNIKSRRERCLCLEMGSGSGAVTCSLALLSRGRNQSQCPSPSPAALPSPSEGTGGATIQECPDSTAAFPLFCVAADLNPLAAEATQRTAKSNNLGAWVDCVVTNLFSAFRTCPREVADGSAPSPAEAQGTGVRFDVMIFNPPYVPSTREELEEGGIDAAWAGGEKGMEVTDKFLQQMPTFLERHGFLYLLLEKRNEPETVIEKLKRKNKMLCEKVLARRAKNESLSIWRIHRLPV</sequence>
<dbReference type="GO" id="GO:0035657">
    <property type="term" value="C:eRF1 methyltransferase complex"/>
    <property type="evidence" value="ECO:0007669"/>
    <property type="project" value="TreeGrafter"/>
</dbReference>
<dbReference type="EMBL" id="CDMZ01000593">
    <property type="protein sequence ID" value="CEM17528.1"/>
    <property type="molecule type" value="Genomic_DNA"/>
</dbReference>
<evidence type="ECO:0000256" key="5">
    <source>
        <dbReference type="SAM" id="MobiDB-lite"/>
    </source>
</evidence>
<dbReference type="PANTHER" id="PTHR45875:SF1">
    <property type="entry name" value="METHYLTRANSFERASE N6AMT1"/>
    <property type="match status" value="1"/>
</dbReference>
<comment type="similarity">
    <text evidence="1">Belongs to the eukaryotic/archaeal PrmC-related family.</text>
</comment>
<reference evidence="6" key="1">
    <citation type="submission" date="2014-11" db="EMBL/GenBank/DDBJ databases">
        <authorList>
            <person name="Otto D Thomas"/>
            <person name="Naeem Raeece"/>
        </authorList>
    </citation>
    <scope>NUCLEOTIDE SEQUENCE</scope>
</reference>
<evidence type="ECO:0000256" key="4">
    <source>
        <dbReference type="ARBA" id="ARBA00022691"/>
    </source>
</evidence>
<evidence type="ECO:0008006" key="7">
    <source>
        <dbReference type="Google" id="ProtNLM"/>
    </source>
</evidence>
<dbReference type="VEuPathDB" id="CryptoDB:Cvel_18517"/>
<accession>A0A0G4FS92</accession>
<dbReference type="InterPro" id="IPR052190">
    <property type="entry name" value="Euk-Arch_PrmC-MTase"/>
</dbReference>
<dbReference type="GO" id="GO:0003676">
    <property type="term" value="F:nucleic acid binding"/>
    <property type="evidence" value="ECO:0007669"/>
    <property type="project" value="InterPro"/>
</dbReference>
<protein>
    <recommendedName>
        <fullName evidence="7">Methyltransferase small domain-containing protein</fullName>
    </recommendedName>
</protein>
<dbReference type="InterPro" id="IPR029063">
    <property type="entry name" value="SAM-dependent_MTases_sf"/>
</dbReference>
<dbReference type="InterPro" id="IPR002052">
    <property type="entry name" value="DNA_methylase_N6_adenine_CS"/>
</dbReference>
<evidence type="ECO:0000256" key="2">
    <source>
        <dbReference type="ARBA" id="ARBA00022603"/>
    </source>
</evidence>
<organism evidence="6">
    <name type="scientific">Chromera velia CCMP2878</name>
    <dbReference type="NCBI Taxonomy" id="1169474"/>
    <lineage>
        <taxon>Eukaryota</taxon>
        <taxon>Sar</taxon>
        <taxon>Alveolata</taxon>
        <taxon>Colpodellida</taxon>
        <taxon>Chromeraceae</taxon>
        <taxon>Chromera</taxon>
    </lineage>
</organism>
<feature type="region of interest" description="Disordered" evidence="5">
    <location>
        <begin position="72"/>
        <end position="96"/>
    </location>
</feature>
<keyword evidence="2" id="KW-0489">Methyltransferase</keyword>